<keyword evidence="3" id="KW-1185">Reference proteome</keyword>
<dbReference type="InterPro" id="IPR009081">
    <property type="entry name" value="PP-bd_ACP"/>
</dbReference>
<dbReference type="PROSITE" id="PS50075">
    <property type="entry name" value="CARRIER"/>
    <property type="match status" value="1"/>
</dbReference>
<sequence length="84" mass="9935">MVTSDILEKILIKVCEKEIVITQLNETDNLFEYYEMDSLEIVNFLFEIETTFNIVLEDEDYNPEKVGTVTNLIKLIDERKKNED</sequence>
<name>A0A1E5GVM1_9ENTE</name>
<gene>
    <name evidence="2" type="ORF">BCR25_03850</name>
</gene>
<proteinExistence type="predicted"/>
<evidence type="ECO:0000313" key="3">
    <source>
        <dbReference type="Proteomes" id="UP000095094"/>
    </source>
</evidence>
<dbReference type="Proteomes" id="UP000095094">
    <property type="component" value="Unassembled WGS sequence"/>
</dbReference>
<evidence type="ECO:0000313" key="2">
    <source>
        <dbReference type="EMBL" id="OEG16741.1"/>
    </source>
</evidence>
<reference evidence="3" key="1">
    <citation type="submission" date="2016-09" db="EMBL/GenBank/DDBJ databases">
        <authorList>
            <person name="Gulvik C.A."/>
        </authorList>
    </citation>
    <scope>NUCLEOTIDE SEQUENCE [LARGE SCALE GENOMIC DNA]</scope>
    <source>
        <strain evidence="3">LMG 8895</strain>
    </source>
</reference>
<dbReference type="EMBL" id="MIJY01000012">
    <property type="protein sequence ID" value="OEG16741.1"/>
    <property type="molecule type" value="Genomic_DNA"/>
</dbReference>
<feature type="domain" description="Carrier" evidence="1">
    <location>
        <begin position="1"/>
        <end position="80"/>
    </location>
</feature>
<protein>
    <recommendedName>
        <fullName evidence="1">Carrier domain-containing protein</fullName>
    </recommendedName>
</protein>
<dbReference type="RefSeq" id="WP_069663138.1">
    <property type="nucleotide sequence ID" value="NZ_JBHUJJ010000001.1"/>
</dbReference>
<dbReference type="SUPFAM" id="SSF47336">
    <property type="entry name" value="ACP-like"/>
    <property type="match status" value="1"/>
</dbReference>
<accession>A0A1E5GVM1</accession>
<comment type="caution">
    <text evidence="2">The sequence shown here is derived from an EMBL/GenBank/DDBJ whole genome shotgun (WGS) entry which is preliminary data.</text>
</comment>
<evidence type="ECO:0000259" key="1">
    <source>
        <dbReference type="PROSITE" id="PS50075"/>
    </source>
</evidence>
<dbReference type="Pfam" id="PF00550">
    <property type="entry name" value="PP-binding"/>
    <property type="match status" value="1"/>
</dbReference>
<organism evidence="2 3">
    <name type="scientific">Enterococcus termitis</name>
    <dbReference type="NCBI Taxonomy" id="332950"/>
    <lineage>
        <taxon>Bacteria</taxon>
        <taxon>Bacillati</taxon>
        <taxon>Bacillota</taxon>
        <taxon>Bacilli</taxon>
        <taxon>Lactobacillales</taxon>
        <taxon>Enterococcaceae</taxon>
        <taxon>Enterococcus</taxon>
    </lineage>
</organism>
<dbReference type="InterPro" id="IPR036736">
    <property type="entry name" value="ACP-like_sf"/>
</dbReference>
<dbReference type="AlphaFoldDB" id="A0A1E5GVM1"/>
<dbReference type="Gene3D" id="1.10.1200.10">
    <property type="entry name" value="ACP-like"/>
    <property type="match status" value="1"/>
</dbReference>